<accession>A0ABX3XMI9</accession>
<name>A0ABX3XMI9_STRPT</name>
<dbReference type="EMBL" id="MIGA01000069">
    <property type="protein sequence ID" value="OSY37250.1"/>
    <property type="molecule type" value="Genomic_DNA"/>
</dbReference>
<proteinExistence type="predicted"/>
<sequence>MQAPPGCLHCPVRLTTPLNGYVPMSVIWVSCHMGANAVKGSYLKIEALRYGCCVSCKGYVKFRSRRLFATTKTDEKAIAAPAIIGLSSPAAASGSAATL</sequence>
<reference evidence="1 2" key="1">
    <citation type="submission" date="2016-09" db="EMBL/GenBank/DDBJ databases">
        <title>Streptomyces platensis DSM40041, a candidate organism with high potential of specific P450 cytochromes.</title>
        <authorList>
            <person name="Grumaz C."/>
            <person name="Vainshtein Y."/>
            <person name="Kirstahler P."/>
            <person name="Sohn K."/>
        </authorList>
    </citation>
    <scope>NUCLEOTIDE SEQUENCE [LARGE SCALE GENOMIC DNA]</scope>
    <source>
        <strain evidence="1 2">DSM 40041</strain>
    </source>
</reference>
<gene>
    <name evidence="1" type="ORF">BG653_06555</name>
</gene>
<evidence type="ECO:0000313" key="2">
    <source>
        <dbReference type="Proteomes" id="UP000194225"/>
    </source>
</evidence>
<protein>
    <submittedName>
        <fullName evidence="1">Uncharacterized protein</fullName>
    </submittedName>
</protein>
<keyword evidence="2" id="KW-1185">Reference proteome</keyword>
<organism evidence="1 2">
    <name type="scientific">Streptomyces platensis</name>
    <dbReference type="NCBI Taxonomy" id="58346"/>
    <lineage>
        <taxon>Bacteria</taxon>
        <taxon>Bacillati</taxon>
        <taxon>Actinomycetota</taxon>
        <taxon>Actinomycetes</taxon>
        <taxon>Kitasatosporales</taxon>
        <taxon>Streptomycetaceae</taxon>
        <taxon>Streptomyces</taxon>
    </lineage>
</organism>
<evidence type="ECO:0000313" key="1">
    <source>
        <dbReference type="EMBL" id="OSY37250.1"/>
    </source>
</evidence>
<dbReference type="Proteomes" id="UP000194225">
    <property type="component" value="Unassembled WGS sequence"/>
</dbReference>
<comment type="caution">
    <text evidence="1">The sequence shown here is derived from an EMBL/GenBank/DDBJ whole genome shotgun (WGS) entry which is preliminary data.</text>
</comment>